<keyword evidence="1" id="KW-1133">Transmembrane helix</keyword>
<dbReference type="EMBL" id="CVRI01000002">
    <property type="protein sequence ID" value="CRK86931.1"/>
    <property type="molecule type" value="Genomic_DNA"/>
</dbReference>
<accession>A0A1J1HGD0</accession>
<reference evidence="2 3" key="1">
    <citation type="submission" date="2015-04" db="EMBL/GenBank/DDBJ databases">
        <authorList>
            <person name="Syromyatnikov M.Y."/>
            <person name="Popov V.N."/>
        </authorList>
    </citation>
    <scope>NUCLEOTIDE SEQUENCE [LARGE SCALE GENOMIC DNA]</scope>
</reference>
<keyword evidence="1" id="KW-0812">Transmembrane</keyword>
<dbReference type="AlphaFoldDB" id="A0A1J1HGD0"/>
<evidence type="ECO:0000256" key="1">
    <source>
        <dbReference type="SAM" id="Phobius"/>
    </source>
</evidence>
<keyword evidence="3" id="KW-1185">Reference proteome</keyword>
<evidence type="ECO:0000313" key="3">
    <source>
        <dbReference type="Proteomes" id="UP000183832"/>
    </source>
</evidence>
<protein>
    <submittedName>
        <fullName evidence="2">CLUMA_CG000752, isoform A</fullName>
    </submittedName>
</protein>
<gene>
    <name evidence="2" type="ORF">CLUMA_CG000752</name>
</gene>
<dbReference type="Proteomes" id="UP000183832">
    <property type="component" value="Unassembled WGS sequence"/>
</dbReference>
<keyword evidence="1" id="KW-0472">Membrane</keyword>
<evidence type="ECO:0000313" key="2">
    <source>
        <dbReference type="EMBL" id="CRK86931.1"/>
    </source>
</evidence>
<sequence length="107" mass="12285">MPKGIFYSIESEESSRASKQNCHFILMVENIVTLLNLRVEYLFYGKYLALFIALFIALTFVHCNVNSHENRLPQGEYEMSFAFACTLNSVQLLISRYDDASSALIFN</sequence>
<name>A0A1J1HGD0_9DIPT</name>
<organism evidence="2 3">
    <name type="scientific">Clunio marinus</name>
    <dbReference type="NCBI Taxonomy" id="568069"/>
    <lineage>
        <taxon>Eukaryota</taxon>
        <taxon>Metazoa</taxon>
        <taxon>Ecdysozoa</taxon>
        <taxon>Arthropoda</taxon>
        <taxon>Hexapoda</taxon>
        <taxon>Insecta</taxon>
        <taxon>Pterygota</taxon>
        <taxon>Neoptera</taxon>
        <taxon>Endopterygota</taxon>
        <taxon>Diptera</taxon>
        <taxon>Nematocera</taxon>
        <taxon>Chironomoidea</taxon>
        <taxon>Chironomidae</taxon>
        <taxon>Clunio</taxon>
    </lineage>
</organism>
<feature type="transmembrane region" description="Helical" evidence="1">
    <location>
        <begin position="41"/>
        <end position="61"/>
    </location>
</feature>
<proteinExistence type="predicted"/>